<feature type="binding site" evidence="7">
    <location>
        <begin position="134"/>
        <end position="137"/>
    </location>
    <ligand>
        <name>4-CDP-2-C-methyl-D-erythritol 2-phosphate</name>
        <dbReference type="ChEBI" id="CHEBI:57919"/>
    </ligand>
</feature>
<comment type="cofactor">
    <cofactor evidence="7">
        <name>a divalent metal cation</name>
        <dbReference type="ChEBI" id="CHEBI:60240"/>
    </cofactor>
    <text evidence="7">Binds 1 divalent metal cation per subunit.</text>
</comment>
<evidence type="ECO:0000256" key="2">
    <source>
        <dbReference type="ARBA" id="ARBA00004709"/>
    </source>
</evidence>
<dbReference type="NCBIfam" id="TIGR00151">
    <property type="entry name" value="ispF"/>
    <property type="match status" value="1"/>
</dbReference>
<dbReference type="GO" id="GO:0008685">
    <property type="term" value="F:2-C-methyl-D-erythritol 2,4-cyclodiphosphate synthase activity"/>
    <property type="evidence" value="ECO:0007669"/>
    <property type="project" value="UniProtKB-UniRule"/>
</dbReference>
<accession>A0A849SPD0</accession>
<comment type="pathway">
    <text evidence="2 7">Isoprenoid biosynthesis; isopentenyl diphosphate biosynthesis via DXP pathway; isopentenyl diphosphate from 1-deoxy-D-xylulose 5-phosphate: step 4/6.</text>
</comment>
<protein>
    <recommendedName>
        <fullName evidence="3 7">2-C-methyl-D-erythritol 2,4-cyclodiphosphate synthase</fullName>
        <shortName evidence="7">MECDP-synthase</shortName>
        <shortName evidence="7">MECPP-synthase</shortName>
        <shortName evidence="7">MECPS</shortName>
        <ecNumber evidence="3 7">4.6.1.12</ecNumber>
    </recommendedName>
</protein>
<evidence type="ECO:0000256" key="3">
    <source>
        <dbReference type="ARBA" id="ARBA00012579"/>
    </source>
</evidence>
<evidence type="ECO:0000256" key="1">
    <source>
        <dbReference type="ARBA" id="ARBA00000200"/>
    </source>
</evidence>
<gene>
    <name evidence="7" type="primary">ispF</name>
    <name evidence="10" type="ORF">HOP12_06440</name>
</gene>
<comment type="caution">
    <text evidence="7">Lacks conserved residue(s) required for the propagation of feature annotation.</text>
</comment>
<feature type="domain" description="2-C-methyl-D-erythritol 2,4-cyclodiphosphate synthase" evidence="9">
    <location>
        <begin position="4"/>
        <end position="156"/>
    </location>
</feature>
<evidence type="ECO:0000256" key="6">
    <source>
        <dbReference type="ARBA" id="ARBA00023239"/>
    </source>
</evidence>
<comment type="similarity">
    <text evidence="7 8">Belongs to the IspF family.</text>
</comment>
<organism evidence="10 11">
    <name type="scientific">Eiseniibacteriota bacterium</name>
    <dbReference type="NCBI Taxonomy" id="2212470"/>
    <lineage>
        <taxon>Bacteria</taxon>
        <taxon>Candidatus Eiseniibacteriota</taxon>
    </lineage>
</organism>
<comment type="subunit">
    <text evidence="7">Homotrimer.</text>
</comment>
<comment type="catalytic activity">
    <reaction evidence="1 7 8">
        <text>4-CDP-2-C-methyl-D-erythritol 2-phosphate = 2-C-methyl-D-erythritol 2,4-cyclic diphosphate + CMP</text>
        <dbReference type="Rhea" id="RHEA:23864"/>
        <dbReference type="ChEBI" id="CHEBI:57919"/>
        <dbReference type="ChEBI" id="CHEBI:58483"/>
        <dbReference type="ChEBI" id="CHEBI:60377"/>
        <dbReference type="EC" id="4.6.1.12"/>
    </reaction>
</comment>
<dbReference type="HAMAP" id="MF_00107">
    <property type="entry name" value="IspF"/>
    <property type="match status" value="1"/>
</dbReference>
<dbReference type="PROSITE" id="PS01350">
    <property type="entry name" value="ISPF"/>
    <property type="match status" value="1"/>
</dbReference>
<dbReference type="AlphaFoldDB" id="A0A849SPD0"/>
<dbReference type="InterPro" id="IPR020555">
    <property type="entry name" value="MECDP_synthase_CS"/>
</dbReference>
<reference evidence="10 11" key="1">
    <citation type="submission" date="2020-04" db="EMBL/GenBank/DDBJ databases">
        <title>Metagenomic profiling of ammonia- and methane-oxidizing microorganisms in a Dutch drinking water treatment plant.</title>
        <authorList>
            <person name="Poghosyan L."/>
            <person name="Leucker S."/>
        </authorList>
    </citation>
    <scope>NUCLEOTIDE SEQUENCE [LARGE SCALE GENOMIC DNA]</scope>
    <source>
        <strain evidence="10">S-RSF-IL-03</strain>
    </source>
</reference>
<feature type="binding site" evidence="7">
    <location>
        <position position="144"/>
    </location>
    <ligand>
        <name>4-CDP-2-C-methyl-D-erythritol 2-phosphate</name>
        <dbReference type="ChEBI" id="CHEBI:57919"/>
    </ligand>
</feature>
<name>A0A849SPD0_UNCEI</name>
<dbReference type="CDD" id="cd00554">
    <property type="entry name" value="MECDP_synthase"/>
    <property type="match status" value="1"/>
</dbReference>
<keyword evidence="4 7" id="KW-0479">Metal-binding</keyword>
<evidence type="ECO:0000256" key="5">
    <source>
        <dbReference type="ARBA" id="ARBA00023229"/>
    </source>
</evidence>
<keyword evidence="6 7" id="KW-0456">Lyase</keyword>
<dbReference type="SUPFAM" id="SSF69765">
    <property type="entry name" value="IpsF-like"/>
    <property type="match status" value="1"/>
</dbReference>
<proteinExistence type="inferred from homology"/>
<dbReference type="Pfam" id="PF02542">
    <property type="entry name" value="YgbB"/>
    <property type="match status" value="1"/>
</dbReference>
<dbReference type="GO" id="GO:0019288">
    <property type="term" value="P:isopentenyl diphosphate biosynthetic process, methylerythritol 4-phosphate pathway"/>
    <property type="evidence" value="ECO:0007669"/>
    <property type="project" value="UniProtKB-UniRule"/>
</dbReference>
<dbReference type="GO" id="GO:0016114">
    <property type="term" value="P:terpenoid biosynthetic process"/>
    <property type="evidence" value="ECO:0007669"/>
    <property type="project" value="InterPro"/>
</dbReference>
<feature type="binding site" evidence="7">
    <location>
        <begin position="58"/>
        <end position="60"/>
    </location>
    <ligand>
        <name>4-CDP-2-C-methyl-D-erythritol 2-phosphate</name>
        <dbReference type="ChEBI" id="CHEBI:57919"/>
    </ligand>
</feature>
<sequence>MSARVGIGYDIHRIAVGRPLVLGGVRFESPWGLDGHSDADVVSHAIGDALLGAMALGDLGTHFPPGEPAWKDASSLDLLARIRALLDAQGARIVNVDAAVAAEAPKLMPMRDRMRENVAFALGLEVAQVSIKATTNERLGAIGRSEGIAAWAVAMVEVG</sequence>
<dbReference type="PANTHER" id="PTHR43181">
    <property type="entry name" value="2-C-METHYL-D-ERYTHRITOL 2,4-CYCLODIPHOSPHATE SYNTHASE, CHLOROPLASTIC"/>
    <property type="match status" value="1"/>
</dbReference>
<dbReference type="EMBL" id="JABFRW010000074">
    <property type="protein sequence ID" value="NOT33795.1"/>
    <property type="molecule type" value="Genomic_DNA"/>
</dbReference>
<feature type="binding site" evidence="7">
    <location>
        <begin position="10"/>
        <end position="12"/>
    </location>
    <ligand>
        <name>4-CDP-2-C-methyl-D-erythritol 2-phosphate</name>
        <dbReference type="ChEBI" id="CHEBI:57919"/>
    </ligand>
</feature>
<feature type="binding site" evidence="7">
    <location>
        <position position="44"/>
    </location>
    <ligand>
        <name>a divalent metal cation</name>
        <dbReference type="ChEBI" id="CHEBI:60240"/>
    </ligand>
</feature>
<feature type="binding site" evidence="7">
    <location>
        <position position="10"/>
    </location>
    <ligand>
        <name>a divalent metal cation</name>
        <dbReference type="ChEBI" id="CHEBI:60240"/>
    </ligand>
</feature>
<comment type="function">
    <text evidence="7">Involved in the biosynthesis of isopentenyl diphosphate (IPP) and dimethylallyl diphosphate (DMAPP), two major building blocks of isoprenoid compounds. Catalyzes the conversion of 4-diphosphocytidyl-2-C-methyl-D-erythritol 2-phosphate (CDP-ME2P) to 2-C-methyl-D-erythritol 2,4-cyclodiphosphate (ME-CPP) with a corresponding release of cytidine 5-monophosphate (CMP).</text>
</comment>
<feature type="site" description="Transition state stabilizer" evidence="7">
    <location>
        <position position="36"/>
    </location>
</feature>
<dbReference type="InterPro" id="IPR036571">
    <property type="entry name" value="MECDP_synthase_sf"/>
</dbReference>
<evidence type="ECO:0000256" key="8">
    <source>
        <dbReference type="RuleBase" id="RU004395"/>
    </source>
</evidence>
<dbReference type="InterPro" id="IPR003526">
    <property type="entry name" value="MECDP_synthase"/>
</dbReference>
<evidence type="ECO:0000256" key="7">
    <source>
        <dbReference type="HAMAP-Rule" id="MF_00107"/>
    </source>
</evidence>
<dbReference type="PANTHER" id="PTHR43181:SF1">
    <property type="entry name" value="2-C-METHYL-D-ERYTHRITOL 2,4-CYCLODIPHOSPHATE SYNTHASE, CHLOROPLASTIC"/>
    <property type="match status" value="1"/>
</dbReference>
<comment type="caution">
    <text evidence="10">The sequence shown here is derived from an EMBL/GenBank/DDBJ whole genome shotgun (WGS) entry which is preliminary data.</text>
</comment>
<evidence type="ECO:0000313" key="11">
    <source>
        <dbReference type="Proteomes" id="UP000580839"/>
    </source>
</evidence>
<feature type="binding site" evidence="7">
    <location>
        <position position="12"/>
    </location>
    <ligand>
        <name>a divalent metal cation</name>
        <dbReference type="ChEBI" id="CHEBI:60240"/>
    </ligand>
</feature>
<feature type="site" description="Transition state stabilizer" evidence="7">
    <location>
        <position position="135"/>
    </location>
</feature>
<keyword evidence="5 7" id="KW-0414">Isoprene biosynthesis</keyword>
<dbReference type="Gene3D" id="3.30.1330.50">
    <property type="entry name" value="2-C-methyl-D-erythritol 2,4-cyclodiphosphate synthase"/>
    <property type="match status" value="1"/>
</dbReference>
<evidence type="ECO:0000313" key="10">
    <source>
        <dbReference type="EMBL" id="NOT33795.1"/>
    </source>
</evidence>
<evidence type="ECO:0000259" key="9">
    <source>
        <dbReference type="Pfam" id="PF02542"/>
    </source>
</evidence>
<dbReference type="GO" id="GO:0046872">
    <property type="term" value="F:metal ion binding"/>
    <property type="evidence" value="ECO:0007669"/>
    <property type="project" value="UniProtKB-KW"/>
</dbReference>
<dbReference type="Proteomes" id="UP000580839">
    <property type="component" value="Unassembled WGS sequence"/>
</dbReference>
<evidence type="ECO:0000256" key="4">
    <source>
        <dbReference type="ARBA" id="ARBA00022723"/>
    </source>
</evidence>
<dbReference type="UniPathway" id="UPA00056">
    <property type="reaction ID" value="UER00095"/>
</dbReference>
<dbReference type="EC" id="4.6.1.12" evidence="3 7"/>
<feature type="binding site" evidence="7">
    <location>
        <begin position="36"/>
        <end position="37"/>
    </location>
    <ligand>
        <name>4-CDP-2-C-methyl-D-erythritol 2-phosphate</name>
        <dbReference type="ChEBI" id="CHEBI:57919"/>
    </ligand>
</feature>